<proteinExistence type="predicted"/>
<accession>A0A199VKV6</accession>
<protein>
    <submittedName>
        <fullName evidence="1">Uncharacterized protein</fullName>
    </submittedName>
</protein>
<dbReference type="EMBL" id="LSRQ01001488">
    <property type="protein sequence ID" value="OAY77638.1"/>
    <property type="molecule type" value="Genomic_DNA"/>
</dbReference>
<dbReference type="AlphaFoldDB" id="A0A199VKV6"/>
<comment type="caution">
    <text evidence="1">The sequence shown here is derived from an EMBL/GenBank/DDBJ whole genome shotgun (WGS) entry which is preliminary data.</text>
</comment>
<organism evidence="1 2">
    <name type="scientific">Ananas comosus</name>
    <name type="common">Pineapple</name>
    <name type="synonym">Ananas ananas</name>
    <dbReference type="NCBI Taxonomy" id="4615"/>
    <lineage>
        <taxon>Eukaryota</taxon>
        <taxon>Viridiplantae</taxon>
        <taxon>Streptophyta</taxon>
        <taxon>Embryophyta</taxon>
        <taxon>Tracheophyta</taxon>
        <taxon>Spermatophyta</taxon>
        <taxon>Magnoliopsida</taxon>
        <taxon>Liliopsida</taxon>
        <taxon>Poales</taxon>
        <taxon>Bromeliaceae</taxon>
        <taxon>Bromelioideae</taxon>
        <taxon>Ananas</taxon>
    </lineage>
</organism>
<reference evidence="1 2" key="1">
    <citation type="journal article" date="2016" name="DNA Res.">
        <title>The draft genome of MD-2 pineapple using hybrid error correction of long reads.</title>
        <authorList>
            <person name="Redwan R.M."/>
            <person name="Saidin A."/>
            <person name="Kumar S.V."/>
        </authorList>
    </citation>
    <scope>NUCLEOTIDE SEQUENCE [LARGE SCALE GENOMIC DNA]</scope>
    <source>
        <strain evidence="2">cv. MD2</strain>
        <tissue evidence="1">Leaf</tissue>
    </source>
</reference>
<evidence type="ECO:0000313" key="2">
    <source>
        <dbReference type="Proteomes" id="UP000092600"/>
    </source>
</evidence>
<name>A0A199VKV6_ANACO</name>
<gene>
    <name evidence="1" type="ORF">ACMD2_13459</name>
</gene>
<sequence length="85" mass="9969">MIKYWLPKIEEVVKLKPLLVRTEEIWKKELRFGGSLLFQAEKDWNEPRISGCTKGSISAEISAWCRSYYKLKISQLSIEVRLATH</sequence>
<evidence type="ECO:0000313" key="1">
    <source>
        <dbReference type="EMBL" id="OAY77638.1"/>
    </source>
</evidence>
<dbReference type="Proteomes" id="UP000092600">
    <property type="component" value="Unassembled WGS sequence"/>
</dbReference>